<name>A0ABQ9APJ0_9ROSI</name>
<comment type="caution">
    <text evidence="1">The sequence shown here is derived from an EMBL/GenBank/DDBJ whole genome shotgun (WGS) entry which is preliminary data.</text>
</comment>
<proteinExistence type="predicted"/>
<sequence length="83" mass="9093">MQRTPLSSKLAHDDNTLTYVASLGLTKPHLASSRNIISLNSLIASSKNPFFANPLITLVHETTSLLGMLLRRKQAEPTSPFFA</sequence>
<dbReference type="EMBL" id="JAPFFI010000017">
    <property type="protein sequence ID" value="KAJ6354892.1"/>
    <property type="molecule type" value="Genomic_DNA"/>
</dbReference>
<evidence type="ECO:0000313" key="1">
    <source>
        <dbReference type="EMBL" id="KAJ6354892.1"/>
    </source>
</evidence>
<accession>A0ABQ9APJ0</accession>
<gene>
    <name evidence="1" type="ORF">OIU77_005482</name>
</gene>
<organism evidence="1 2">
    <name type="scientific">Salix suchowensis</name>
    <dbReference type="NCBI Taxonomy" id="1278906"/>
    <lineage>
        <taxon>Eukaryota</taxon>
        <taxon>Viridiplantae</taxon>
        <taxon>Streptophyta</taxon>
        <taxon>Embryophyta</taxon>
        <taxon>Tracheophyta</taxon>
        <taxon>Spermatophyta</taxon>
        <taxon>Magnoliopsida</taxon>
        <taxon>eudicotyledons</taxon>
        <taxon>Gunneridae</taxon>
        <taxon>Pentapetalae</taxon>
        <taxon>rosids</taxon>
        <taxon>fabids</taxon>
        <taxon>Malpighiales</taxon>
        <taxon>Salicaceae</taxon>
        <taxon>Saliceae</taxon>
        <taxon>Salix</taxon>
    </lineage>
</organism>
<keyword evidence="2" id="KW-1185">Reference proteome</keyword>
<reference evidence="1" key="2">
    <citation type="journal article" date="2023" name="Int. J. Mol. Sci.">
        <title>De Novo Assembly and Annotation of 11 Diverse Shrub Willow (Salix) Genomes Reveals Novel Gene Organization in Sex-Linked Regions.</title>
        <authorList>
            <person name="Hyden B."/>
            <person name="Feng K."/>
            <person name="Yates T.B."/>
            <person name="Jawdy S."/>
            <person name="Cereghino C."/>
            <person name="Smart L.B."/>
            <person name="Muchero W."/>
        </authorList>
    </citation>
    <scope>NUCLEOTIDE SEQUENCE</scope>
    <source>
        <tissue evidence="1">Shoot tip</tissue>
    </source>
</reference>
<dbReference type="Proteomes" id="UP001141253">
    <property type="component" value="Chromosome 18"/>
</dbReference>
<evidence type="ECO:0000313" key="2">
    <source>
        <dbReference type="Proteomes" id="UP001141253"/>
    </source>
</evidence>
<protein>
    <submittedName>
        <fullName evidence="1">Uncharacterized protein</fullName>
    </submittedName>
</protein>
<reference evidence="1" key="1">
    <citation type="submission" date="2022-10" db="EMBL/GenBank/DDBJ databases">
        <authorList>
            <person name="Hyden B.L."/>
            <person name="Feng K."/>
            <person name="Yates T."/>
            <person name="Jawdy S."/>
            <person name="Smart L.B."/>
            <person name="Muchero W."/>
        </authorList>
    </citation>
    <scope>NUCLEOTIDE SEQUENCE</scope>
    <source>
        <tissue evidence="1">Shoot tip</tissue>
    </source>
</reference>